<dbReference type="GO" id="GO:0000455">
    <property type="term" value="P:enzyme-directed rRNA pseudouridine synthesis"/>
    <property type="evidence" value="ECO:0007669"/>
    <property type="project" value="TreeGrafter"/>
</dbReference>
<evidence type="ECO:0000256" key="6">
    <source>
        <dbReference type="RuleBase" id="RU362028"/>
    </source>
</evidence>
<dbReference type="RefSeq" id="WP_166163752.1">
    <property type="nucleotide sequence ID" value="NZ_CP049740.1"/>
</dbReference>
<name>A0A6G7KCG3_9LACT</name>
<dbReference type="PROSITE" id="PS50889">
    <property type="entry name" value="S4"/>
    <property type="match status" value="1"/>
</dbReference>
<gene>
    <name evidence="8" type="ORF">G7057_11060</name>
</gene>
<evidence type="ECO:0000256" key="1">
    <source>
        <dbReference type="ARBA" id="ARBA00000073"/>
    </source>
</evidence>
<dbReference type="PANTHER" id="PTHR21600">
    <property type="entry name" value="MITOCHONDRIAL RNA PSEUDOURIDINE SYNTHASE"/>
    <property type="match status" value="1"/>
</dbReference>
<dbReference type="Pfam" id="PF01479">
    <property type="entry name" value="S4"/>
    <property type="match status" value="1"/>
</dbReference>
<accession>A0A6G7KCG3</accession>
<evidence type="ECO:0000256" key="4">
    <source>
        <dbReference type="PIRSR" id="PIRSR606225-1"/>
    </source>
</evidence>
<dbReference type="Gene3D" id="3.10.290.10">
    <property type="entry name" value="RNA-binding S4 domain"/>
    <property type="match status" value="1"/>
</dbReference>
<evidence type="ECO:0000256" key="5">
    <source>
        <dbReference type="PROSITE-ProRule" id="PRU00182"/>
    </source>
</evidence>
<dbReference type="InterPro" id="IPR002942">
    <property type="entry name" value="S4_RNA-bd"/>
</dbReference>
<dbReference type="GO" id="GO:0003723">
    <property type="term" value="F:RNA binding"/>
    <property type="evidence" value="ECO:0007669"/>
    <property type="project" value="UniProtKB-KW"/>
</dbReference>
<dbReference type="EMBL" id="CP049740">
    <property type="protein sequence ID" value="QII82930.1"/>
    <property type="molecule type" value="Genomic_DNA"/>
</dbReference>
<dbReference type="InterPro" id="IPR036986">
    <property type="entry name" value="S4_RNA-bd_sf"/>
</dbReference>
<feature type="domain" description="RNA-binding S4" evidence="7">
    <location>
        <begin position="15"/>
        <end position="76"/>
    </location>
</feature>
<dbReference type="InterPro" id="IPR050188">
    <property type="entry name" value="RluA_PseudoU_synthase"/>
</dbReference>
<evidence type="ECO:0000256" key="2">
    <source>
        <dbReference type="ARBA" id="ARBA00010876"/>
    </source>
</evidence>
<dbReference type="CDD" id="cd02869">
    <property type="entry name" value="PseudoU_synth_RluA_like"/>
    <property type="match status" value="1"/>
</dbReference>
<keyword evidence="3 6" id="KW-0413">Isomerase</keyword>
<dbReference type="NCBIfam" id="TIGR00005">
    <property type="entry name" value="rluA_subfam"/>
    <property type="match status" value="1"/>
</dbReference>
<keyword evidence="5" id="KW-0694">RNA-binding</keyword>
<dbReference type="SUPFAM" id="SSF55174">
    <property type="entry name" value="Alpha-L RNA-binding motif"/>
    <property type="match status" value="1"/>
</dbReference>
<sequence>MTERTYSLNVNNEEGRIDKVITERFSSFTRTQIQSLLKEKKVTVNGQIVKANYKVQAGDQIVMTVQEKEIVSIQAEAMPLHIVYEDDQLAVIYKESGMVVHPSKGHLSGTLVNGLLHHFKNLSDGTGEFRPGIVHRIDKDTSGLLVIAKTNEAHEHLAQQFLNHTTERVYTALVHGEVEHDEGRIDAPIGRMTNNRMKRTVTLEGRPAVTHFKRLELYHDFSLLELTLETGRTHQIRVHMTYINHPVVGDPMYGPAASVDKHGQYLHAGVLGFEHPTSGEWLRFEQPLPDYFVKKLEMLAETN</sequence>
<proteinExistence type="inferred from homology"/>
<dbReference type="CDD" id="cd00165">
    <property type="entry name" value="S4"/>
    <property type="match status" value="1"/>
</dbReference>
<comment type="catalytic activity">
    <reaction evidence="1 6">
        <text>a uridine in RNA = a pseudouridine in RNA</text>
        <dbReference type="Rhea" id="RHEA:48348"/>
        <dbReference type="Rhea" id="RHEA-COMP:12068"/>
        <dbReference type="Rhea" id="RHEA-COMP:12069"/>
        <dbReference type="ChEBI" id="CHEBI:65314"/>
        <dbReference type="ChEBI" id="CHEBI:65315"/>
    </reaction>
</comment>
<reference evidence="8 9" key="1">
    <citation type="journal article" date="2017" name="Int. J. Syst. Evol. Microbiol.">
        <title>Jeotgalibaca porci sp. nov. and Jeotgalibaca arthritidis sp. nov., isolated from pigs, and emended description of the genus Jeotgalibaca.</title>
        <authorList>
            <person name="Zamora L."/>
            <person name="Perez-Sancho M."/>
            <person name="Dominguez L."/>
            <person name="Fernandez-Garayzabal J.F."/>
            <person name="Vela A.I."/>
        </authorList>
    </citation>
    <scope>NUCLEOTIDE SEQUENCE [LARGE SCALE GENOMIC DNA]</scope>
    <source>
        <strain evidence="8 9">CECT 9157</strain>
    </source>
</reference>
<dbReference type="Gene3D" id="3.30.2350.10">
    <property type="entry name" value="Pseudouridine synthase"/>
    <property type="match status" value="1"/>
</dbReference>
<evidence type="ECO:0000259" key="7">
    <source>
        <dbReference type="SMART" id="SM00363"/>
    </source>
</evidence>
<evidence type="ECO:0000313" key="8">
    <source>
        <dbReference type="EMBL" id="QII82930.1"/>
    </source>
</evidence>
<protein>
    <recommendedName>
        <fullName evidence="6">Pseudouridine synthase</fullName>
        <ecNumber evidence="6">5.4.99.-</ecNumber>
    </recommendedName>
</protein>
<dbReference type="InterPro" id="IPR006145">
    <property type="entry name" value="PsdUridine_synth_RsuA/RluA"/>
</dbReference>
<dbReference type="GO" id="GO:0120159">
    <property type="term" value="F:rRNA pseudouridine synthase activity"/>
    <property type="evidence" value="ECO:0007669"/>
    <property type="project" value="UniProtKB-ARBA"/>
</dbReference>
<dbReference type="KEGG" id="jar:G7057_11060"/>
<evidence type="ECO:0000256" key="3">
    <source>
        <dbReference type="ARBA" id="ARBA00023235"/>
    </source>
</evidence>
<dbReference type="EC" id="5.4.99.-" evidence="6"/>
<comment type="similarity">
    <text evidence="2 6">Belongs to the pseudouridine synthase RluA family.</text>
</comment>
<dbReference type="SMART" id="SM00363">
    <property type="entry name" value="S4"/>
    <property type="match status" value="1"/>
</dbReference>
<dbReference type="Pfam" id="PF00849">
    <property type="entry name" value="PseudoU_synth_2"/>
    <property type="match status" value="1"/>
</dbReference>
<dbReference type="InterPro" id="IPR006224">
    <property type="entry name" value="PsdUridine_synth_RluA-like_CS"/>
</dbReference>
<dbReference type="PANTHER" id="PTHR21600:SF44">
    <property type="entry name" value="RIBOSOMAL LARGE SUBUNIT PSEUDOURIDINE SYNTHASE D"/>
    <property type="match status" value="1"/>
</dbReference>
<dbReference type="InterPro" id="IPR006225">
    <property type="entry name" value="PsdUridine_synth_RluC/D"/>
</dbReference>
<dbReference type="PROSITE" id="PS01129">
    <property type="entry name" value="PSI_RLU"/>
    <property type="match status" value="1"/>
</dbReference>
<evidence type="ECO:0000313" key="9">
    <source>
        <dbReference type="Proteomes" id="UP000501451"/>
    </source>
</evidence>
<feature type="active site" evidence="4">
    <location>
        <position position="138"/>
    </location>
</feature>
<dbReference type="InterPro" id="IPR020103">
    <property type="entry name" value="PsdUridine_synth_cat_dom_sf"/>
</dbReference>
<keyword evidence="9" id="KW-1185">Reference proteome</keyword>
<dbReference type="Proteomes" id="UP000501451">
    <property type="component" value="Chromosome"/>
</dbReference>
<dbReference type="SUPFAM" id="SSF55120">
    <property type="entry name" value="Pseudouridine synthase"/>
    <property type="match status" value="1"/>
</dbReference>
<organism evidence="8 9">
    <name type="scientific">Jeotgalibaca arthritidis</name>
    <dbReference type="NCBI Taxonomy" id="1868794"/>
    <lineage>
        <taxon>Bacteria</taxon>
        <taxon>Bacillati</taxon>
        <taxon>Bacillota</taxon>
        <taxon>Bacilli</taxon>
        <taxon>Lactobacillales</taxon>
        <taxon>Carnobacteriaceae</taxon>
        <taxon>Jeotgalibaca</taxon>
    </lineage>
</organism>
<comment type="function">
    <text evidence="6">Responsible for synthesis of pseudouridine from uracil.</text>
</comment>
<dbReference type="AlphaFoldDB" id="A0A6G7KCG3"/>